<gene>
    <name evidence="2" type="primary">LOC130500190</name>
</gene>
<evidence type="ECO:0000313" key="1">
    <source>
        <dbReference type="Proteomes" id="UP000504610"/>
    </source>
</evidence>
<name>A0A9W3CHF5_RAPSA</name>
<reference evidence="2" key="2">
    <citation type="submission" date="2025-08" db="UniProtKB">
        <authorList>
            <consortium name="RefSeq"/>
        </authorList>
    </citation>
    <scope>IDENTIFICATION</scope>
    <source>
        <tissue evidence="2">Leaf</tissue>
    </source>
</reference>
<proteinExistence type="predicted"/>
<sequence length="158" mass="17557">MTQDLTSLSSGFENNRTLGDEREINVDSLGVGNWWVKNRVESLTKRVICNWVSRIGQIDHRREEMEGGFRDLCRENSEKPTKDESIVRHVGGSYGSCGNREFGLSEPSNTDWKDKTLEELGITTKHGKLCATATSGSKTKTLGPGAKFVLKVLPRDGI</sequence>
<protein>
    <submittedName>
        <fullName evidence="2">Uncharacterized protein LOC130500190</fullName>
    </submittedName>
</protein>
<dbReference type="Proteomes" id="UP000504610">
    <property type="component" value="Chromosome 9"/>
</dbReference>
<dbReference type="AlphaFoldDB" id="A0A9W3CHF5"/>
<dbReference type="KEGG" id="rsz:130500190"/>
<reference evidence="1" key="1">
    <citation type="journal article" date="2019" name="Database">
        <title>The radish genome database (RadishGD): an integrated information resource for radish genomics.</title>
        <authorList>
            <person name="Yu H.J."/>
            <person name="Baek S."/>
            <person name="Lee Y.J."/>
            <person name="Cho A."/>
            <person name="Mun J.H."/>
        </authorList>
    </citation>
    <scope>NUCLEOTIDE SEQUENCE [LARGE SCALE GENOMIC DNA]</scope>
    <source>
        <strain evidence="1">cv. WK10039</strain>
    </source>
</reference>
<organism evidence="1 2">
    <name type="scientific">Raphanus sativus</name>
    <name type="common">Radish</name>
    <name type="synonym">Raphanus raphanistrum var. sativus</name>
    <dbReference type="NCBI Taxonomy" id="3726"/>
    <lineage>
        <taxon>Eukaryota</taxon>
        <taxon>Viridiplantae</taxon>
        <taxon>Streptophyta</taxon>
        <taxon>Embryophyta</taxon>
        <taxon>Tracheophyta</taxon>
        <taxon>Spermatophyta</taxon>
        <taxon>Magnoliopsida</taxon>
        <taxon>eudicotyledons</taxon>
        <taxon>Gunneridae</taxon>
        <taxon>Pentapetalae</taxon>
        <taxon>rosids</taxon>
        <taxon>malvids</taxon>
        <taxon>Brassicales</taxon>
        <taxon>Brassicaceae</taxon>
        <taxon>Brassiceae</taxon>
        <taxon>Raphanus</taxon>
    </lineage>
</organism>
<evidence type="ECO:0000313" key="2">
    <source>
        <dbReference type="RefSeq" id="XP_056850924.1"/>
    </source>
</evidence>
<keyword evidence="1" id="KW-1185">Reference proteome</keyword>
<dbReference type="RefSeq" id="XP_056850924.1">
    <property type="nucleotide sequence ID" value="XM_056994944.1"/>
</dbReference>
<accession>A0A9W3CHF5</accession>
<dbReference type="GeneID" id="130500190"/>